<evidence type="ECO:0000256" key="5">
    <source>
        <dbReference type="ARBA" id="ARBA00023159"/>
    </source>
</evidence>
<feature type="compositionally biased region" description="Basic and acidic residues" evidence="9">
    <location>
        <begin position="375"/>
        <end position="389"/>
    </location>
</feature>
<evidence type="ECO:0000256" key="8">
    <source>
        <dbReference type="RuleBase" id="RU367107"/>
    </source>
</evidence>
<dbReference type="Proteomes" id="UP000284375">
    <property type="component" value="Unassembled WGS sequence"/>
</dbReference>
<dbReference type="SUPFAM" id="SSF46689">
    <property type="entry name" value="Homeodomain-like"/>
    <property type="match status" value="2"/>
</dbReference>
<feature type="domain" description="BRCT" evidence="10">
    <location>
        <begin position="11"/>
        <end position="93"/>
    </location>
</feature>
<dbReference type="SUPFAM" id="SSF46774">
    <property type="entry name" value="ARID-like"/>
    <property type="match status" value="1"/>
</dbReference>
<comment type="similarity">
    <text evidence="1 8">Belongs to the RAP1 family.</text>
</comment>
<comment type="function">
    <text evidence="8">Involved in the regulation of telomere length, clustering and has a specific role in telomere position effect (TPE).</text>
</comment>
<dbReference type="InterPro" id="IPR001357">
    <property type="entry name" value="BRCT_dom"/>
</dbReference>
<comment type="subcellular location">
    <subcellularLocation>
        <location evidence="8">Nucleus</location>
    </subcellularLocation>
    <subcellularLocation>
        <location evidence="8">Chromosome</location>
        <location evidence="8">Telomere</location>
    </subcellularLocation>
</comment>
<evidence type="ECO:0000259" key="10">
    <source>
        <dbReference type="PROSITE" id="PS50172"/>
    </source>
</evidence>
<dbReference type="PROSITE" id="PS50096">
    <property type="entry name" value="IQ"/>
    <property type="match status" value="1"/>
</dbReference>
<comment type="subunit">
    <text evidence="8">Homodimer.</text>
</comment>
<comment type="caution">
    <text evidence="12">The sequence shown here is derived from an EMBL/GenBank/DDBJ whole genome shotgun (WGS) entry which is preliminary data.</text>
</comment>
<dbReference type="OrthoDB" id="435460at2759"/>
<dbReference type="Pfam" id="PF11626">
    <property type="entry name" value="Rap1_C"/>
    <property type="match status" value="1"/>
</dbReference>
<dbReference type="Pfam" id="PF01388">
    <property type="entry name" value="ARID"/>
    <property type="match status" value="1"/>
</dbReference>
<evidence type="ECO:0000256" key="3">
    <source>
        <dbReference type="ARBA" id="ARBA00022895"/>
    </source>
</evidence>
<feature type="region of interest" description="Disordered" evidence="9">
    <location>
        <begin position="168"/>
        <end position="240"/>
    </location>
</feature>
<dbReference type="AlphaFoldDB" id="A0A423VGP7"/>
<keyword evidence="4" id="KW-0805">Transcription regulation</keyword>
<dbReference type="InterPro" id="IPR001606">
    <property type="entry name" value="ARID_dom"/>
</dbReference>
<keyword evidence="7 8" id="KW-0539">Nucleus</keyword>
<sequence>MPVVYDGVADGRGDLFQGLKLWISHRVPQRSRWVDLVKRNGGEVVPLEKMADMLIADNVKRGGAPPPPGAYTWKWIDFSVRNHSLQPKEDYLITAPAPRAVGSSAPAKATRTPFTNHDDLVLTKFVLAKETAGEGTMGNEIYREFERKHPHHPWQSWRERWVKHLSTQRRRNLPTEQSRPELEVSASVAGSPEPGEPGEPAQPAVVPASRTRTRAAQPSRASAPASASKKRPRGKNPFTKEEDELLLEYIRKAQEHNETATGNRIRSLSGNKIYKEFAEEHPSHTWHSWRDRWLRHLCPNDDTQEDEEDLQQEEEEADHHFEEEPQPEVDGHSARSRGLATAKTTPPISHSEASRPGTVALPTSEPSSTKKRPKAKSDDERLARQEQARRKSRAARLLQRTWRGISVRKDCARFETVVVPLQSLVRGYLVRMREAENLLQVSEAKDQLLQDDPDEEDAEQYEDDEQVENGDSGPEEGDADARGARDQFYSDLQDYIDISGAEVDREPVIDGRKIDLWELFRAATRQVGNAEERNWKEVAEELGFDWIKSARCLPKLWECYIQNLAEFEEAIKKRRRLDKKTEIPPTPEDKLGWRKGLVGRRGDHDNSSPLKHASAAAQLFEVDSQADAEELLDGDMDDIEGEDELPEYPHPPKKFVEPETQDFGFDVGGDHGYTTDEDDISPSQQLRTESDMINSPALPSLGRQNAAPTADWRTSGASRPRPAQDPMIRPERSNPRTTVISVTGVLSRPGGPVNGKATKRSLPHVYQKPSSSAPGRPSGFASIRNGTAGLAFAVPPPRAMNGATSRASPGVRSTPIPAMLPSPTPLRPSPGRAPASTAPALLQEQRNGSNLDSDPAAIDAQFAHFEALGYEKAHIGRALEAATFQRGPMTVALQSLHEGRGLPQKEPGVWTDDDDNKLQAIRAYDRRRRRGKLTAGAGEDERQRTWIEMYRARLRAKHGRWMEPRLRFMDMMDAATST</sequence>
<protein>
    <recommendedName>
        <fullName evidence="8">DNA-binding protein RAP1</fullName>
    </recommendedName>
</protein>
<evidence type="ECO:0000256" key="7">
    <source>
        <dbReference type="ARBA" id="ARBA00023242"/>
    </source>
</evidence>
<dbReference type="CDD" id="cd11655">
    <property type="entry name" value="rap1_myb-like"/>
    <property type="match status" value="2"/>
</dbReference>
<feature type="compositionally biased region" description="Low complexity" evidence="9">
    <location>
        <begin position="189"/>
        <end position="227"/>
    </location>
</feature>
<dbReference type="InterPro" id="IPR009057">
    <property type="entry name" value="Homeodomain-like_sf"/>
</dbReference>
<name>A0A423VGP7_CYTCH</name>
<keyword evidence="13" id="KW-1185">Reference proteome</keyword>
<dbReference type="GO" id="GO:0070187">
    <property type="term" value="C:shelterin complex"/>
    <property type="evidence" value="ECO:0007669"/>
    <property type="project" value="TreeGrafter"/>
</dbReference>
<evidence type="ECO:0000259" key="11">
    <source>
        <dbReference type="PROSITE" id="PS51011"/>
    </source>
</evidence>
<dbReference type="GO" id="GO:0031848">
    <property type="term" value="P:protection from non-homologous end joining at telomere"/>
    <property type="evidence" value="ECO:0007669"/>
    <property type="project" value="TreeGrafter"/>
</dbReference>
<evidence type="ECO:0000313" key="12">
    <source>
        <dbReference type="EMBL" id="ROV90170.1"/>
    </source>
</evidence>
<dbReference type="EMBL" id="LJZO01000052">
    <property type="protein sequence ID" value="ROV90170.1"/>
    <property type="molecule type" value="Genomic_DNA"/>
</dbReference>
<feature type="compositionally biased region" description="Basic and acidic residues" evidence="9">
    <location>
        <begin position="317"/>
        <end position="333"/>
    </location>
</feature>
<dbReference type="GO" id="GO:0010833">
    <property type="term" value="P:telomere maintenance via telomere lengthening"/>
    <property type="evidence" value="ECO:0007669"/>
    <property type="project" value="UniProtKB-UniRule"/>
</dbReference>
<dbReference type="CDD" id="cd16100">
    <property type="entry name" value="ARID"/>
    <property type="match status" value="1"/>
</dbReference>
<evidence type="ECO:0000256" key="1">
    <source>
        <dbReference type="ARBA" id="ARBA00010467"/>
    </source>
</evidence>
<dbReference type="GO" id="GO:0042162">
    <property type="term" value="F:telomeric DNA binding"/>
    <property type="evidence" value="ECO:0007669"/>
    <property type="project" value="TreeGrafter"/>
</dbReference>
<organism evidence="12 13">
    <name type="scientific">Cytospora chrysosperma</name>
    <name type="common">Cytospora canker fungus</name>
    <name type="synonym">Sphaeria chrysosperma</name>
    <dbReference type="NCBI Taxonomy" id="252740"/>
    <lineage>
        <taxon>Eukaryota</taxon>
        <taxon>Fungi</taxon>
        <taxon>Dikarya</taxon>
        <taxon>Ascomycota</taxon>
        <taxon>Pezizomycotina</taxon>
        <taxon>Sordariomycetes</taxon>
        <taxon>Sordariomycetidae</taxon>
        <taxon>Diaporthales</taxon>
        <taxon>Cytosporaceae</taxon>
        <taxon>Cytospora</taxon>
    </lineage>
</organism>
<accession>A0A423VGP7</accession>
<evidence type="ECO:0000313" key="13">
    <source>
        <dbReference type="Proteomes" id="UP000284375"/>
    </source>
</evidence>
<feature type="region of interest" description="Disordered" evidence="9">
    <location>
        <begin position="447"/>
        <end position="481"/>
    </location>
</feature>
<dbReference type="InterPro" id="IPR036431">
    <property type="entry name" value="ARID_dom_sf"/>
</dbReference>
<dbReference type="Gene3D" id="1.10.150.60">
    <property type="entry name" value="ARID DNA-binding domain"/>
    <property type="match status" value="1"/>
</dbReference>
<dbReference type="Gene3D" id="1.20.5.190">
    <property type="match status" value="1"/>
</dbReference>
<keyword evidence="2 8" id="KW-0158">Chromosome</keyword>
<evidence type="ECO:0000256" key="6">
    <source>
        <dbReference type="ARBA" id="ARBA00023163"/>
    </source>
</evidence>
<feature type="compositionally biased region" description="Acidic residues" evidence="9">
    <location>
        <begin position="449"/>
        <end position="478"/>
    </location>
</feature>
<keyword evidence="6" id="KW-0804">Transcription</keyword>
<feature type="region of interest" description="Disordered" evidence="9">
    <location>
        <begin position="638"/>
        <end position="782"/>
    </location>
</feature>
<feature type="compositionally biased region" description="Acidic residues" evidence="9">
    <location>
        <begin position="302"/>
        <end position="316"/>
    </location>
</feature>
<dbReference type="Pfam" id="PF16589">
    <property type="entry name" value="BRCT_2"/>
    <property type="match status" value="1"/>
</dbReference>
<dbReference type="SMART" id="SM00501">
    <property type="entry name" value="BRIGHT"/>
    <property type="match status" value="1"/>
</dbReference>
<dbReference type="InterPro" id="IPR015010">
    <property type="entry name" value="TERF2IP_Myb"/>
</dbReference>
<dbReference type="PANTHER" id="PTHR16466">
    <property type="entry name" value="TELOMERE REPEAT-BINDING FACTOR 2-INTERACTING PROTEIN 1"/>
    <property type="match status" value="1"/>
</dbReference>
<feature type="compositionally biased region" description="Polar residues" evidence="9">
    <location>
        <begin position="681"/>
        <end position="693"/>
    </location>
</feature>
<feature type="domain" description="ARID" evidence="11">
    <location>
        <begin position="482"/>
        <end position="572"/>
    </location>
</feature>
<dbReference type="SMART" id="SM01014">
    <property type="entry name" value="ARID"/>
    <property type="match status" value="1"/>
</dbReference>
<reference evidence="12 13" key="1">
    <citation type="submission" date="2015-09" db="EMBL/GenBank/DDBJ databases">
        <title>Host preference determinants of Valsa canker pathogens revealed by comparative genomics.</title>
        <authorList>
            <person name="Yin Z."/>
            <person name="Huang L."/>
        </authorList>
    </citation>
    <scope>NUCLEOTIDE SEQUENCE [LARGE SCALE GENOMIC DNA]</scope>
    <source>
        <strain evidence="12 13">YSFL</strain>
    </source>
</reference>
<dbReference type="STRING" id="252740.A0A423VGP7"/>
<proteinExistence type="inferred from homology"/>
<dbReference type="PANTHER" id="PTHR16466:SF6">
    <property type="entry name" value="TELOMERIC REPEAT-BINDING FACTOR 2-INTERACTING PROTEIN 1"/>
    <property type="match status" value="1"/>
</dbReference>
<dbReference type="InterPro" id="IPR039595">
    <property type="entry name" value="TE2IP/Rap1"/>
</dbReference>
<evidence type="ECO:0000256" key="9">
    <source>
        <dbReference type="SAM" id="MobiDB-lite"/>
    </source>
</evidence>
<dbReference type="Pfam" id="PF08914">
    <property type="entry name" value="Myb_Rap1"/>
    <property type="match status" value="2"/>
</dbReference>
<evidence type="ECO:0000256" key="2">
    <source>
        <dbReference type="ARBA" id="ARBA00022454"/>
    </source>
</evidence>
<keyword evidence="3 8" id="KW-0779">Telomere</keyword>
<dbReference type="Gene3D" id="1.10.10.60">
    <property type="entry name" value="Homeodomain-like"/>
    <property type="match status" value="2"/>
</dbReference>
<keyword evidence="5" id="KW-0010">Activator</keyword>
<feature type="region of interest" description="Disordered" evidence="9">
    <location>
        <begin position="300"/>
        <end position="395"/>
    </location>
</feature>
<gene>
    <name evidence="12" type="ORF">VSDG_08777</name>
</gene>
<dbReference type="InterPro" id="IPR021661">
    <property type="entry name" value="Rap1_C"/>
</dbReference>
<dbReference type="PROSITE" id="PS51011">
    <property type="entry name" value="ARID"/>
    <property type="match status" value="1"/>
</dbReference>
<evidence type="ECO:0000256" key="4">
    <source>
        <dbReference type="ARBA" id="ARBA00023015"/>
    </source>
</evidence>
<dbReference type="PROSITE" id="PS50172">
    <property type="entry name" value="BRCT"/>
    <property type="match status" value="1"/>
</dbReference>
<dbReference type="CDD" id="cd23767">
    <property type="entry name" value="IQCD"/>
    <property type="match status" value="1"/>
</dbReference>